<organism evidence="14 15">
    <name type="scientific">Candidatus Solincola sediminis</name>
    <dbReference type="NCBI Taxonomy" id="1797199"/>
    <lineage>
        <taxon>Bacteria</taxon>
        <taxon>Bacillati</taxon>
        <taxon>Actinomycetota</taxon>
        <taxon>Candidatus Geothermincolia</taxon>
        <taxon>Candidatus Geothermincolales</taxon>
        <taxon>Candidatus Geothermincolaceae</taxon>
        <taxon>Candidatus Solincola</taxon>
    </lineage>
</organism>
<evidence type="ECO:0000256" key="11">
    <source>
        <dbReference type="ARBA" id="ARBA00023303"/>
    </source>
</evidence>
<keyword evidence="3" id="KW-0813">Transport</keyword>
<keyword evidence="6" id="KW-0631">Potassium channel</keyword>
<evidence type="ECO:0000256" key="10">
    <source>
        <dbReference type="ARBA" id="ARBA00023136"/>
    </source>
</evidence>
<evidence type="ECO:0000256" key="4">
    <source>
        <dbReference type="ARBA" id="ARBA00022538"/>
    </source>
</evidence>
<feature type="transmembrane region" description="Helical" evidence="13">
    <location>
        <begin position="77"/>
        <end position="98"/>
    </location>
</feature>
<comment type="catalytic activity">
    <reaction evidence="12">
        <text>K(+)(in) = K(+)(out)</text>
        <dbReference type="Rhea" id="RHEA:29463"/>
        <dbReference type="ChEBI" id="CHEBI:29103"/>
    </reaction>
</comment>
<proteinExistence type="inferred from homology"/>
<dbReference type="STRING" id="1797197.A2Y75_03865"/>
<keyword evidence="4" id="KW-0633">Potassium transport</keyword>
<feature type="transmembrane region" description="Helical" evidence="13">
    <location>
        <begin position="203"/>
        <end position="219"/>
    </location>
</feature>
<accession>A0A1F2WHM9</accession>
<keyword evidence="11" id="KW-0407">Ion channel</keyword>
<comment type="similarity">
    <text evidence="2">Belongs to the TMEM175 family.</text>
</comment>
<dbReference type="PANTHER" id="PTHR31462:SF5">
    <property type="entry name" value="ENDOSOMAL_LYSOSOMAL PROTON CHANNEL TMEM175"/>
    <property type="match status" value="1"/>
</dbReference>
<comment type="subcellular location">
    <subcellularLocation>
        <location evidence="1">Membrane</location>
        <topology evidence="1">Multi-pass membrane protein</topology>
    </subcellularLocation>
</comment>
<dbReference type="AlphaFoldDB" id="A0A1F2WHM9"/>
<feature type="transmembrane region" description="Helical" evidence="13">
    <location>
        <begin position="178"/>
        <end position="197"/>
    </location>
</feature>
<dbReference type="EMBL" id="MELK01000047">
    <property type="protein sequence ID" value="OFW56346.1"/>
    <property type="molecule type" value="Genomic_DNA"/>
</dbReference>
<gene>
    <name evidence="14" type="ORF">A2Y75_03865</name>
</gene>
<keyword evidence="5 13" id="KW-0812">Transmembrane</keyword>
<evidence type="ECO:0000256" key="12">
    <source>
        <dbReference type="ARBA" id="ARBA00034430"/>
    </source>
</evidence>
<evidence type="ECO:0000256" key="8">
    <source>
        <dbReference type="ARBA" id="ARBA00022989"/>
    </source>
</evidence>
<evidence type="ECO:0000256" key="9">
    <source>
        <dbReference type="ARBA" id="ARBA00023065"/>
    </source>
</evidence>
<dbReference type="GO" id="GO:0015252">
    <property type="term" value="F:proton channel activity"/>
    <property type="evidence" value="ECO:0007669"/>
    <property type="project" value="InterPro"/>
</dbReference>
<evidence type="ECO:0000256" key="5">
    <source>
        <dbReference type="ARBA" id="ARBA00022692"/>
    </source>
</evidence>
<dbReference type="Proteomes" id="UP000177876">
    <property type="component" value="Unassembled WGS sequence"/>
</dbReference>
<evidence type="ECO:0000256" key="6">
    <source>
        <dbReference type="ARBA" id="ARBA00022826"/>
    </source>
</evidence>
<evidence type="ECO:0000256" key="2">
    <source>
        <dbReference type="ARBA" id="ARBA00006920"/>
    </source>
</evidence>
<dbReference type="GO" id="GO:0016020">
    <property type="term" value="C:membrane"/>
    <property type="evidence" value="ECO:0007669"/>
    <property type="project" value="UniProtKB-SubCell"/>
</dbReference>
<dbReference type="InterPro" id="IPR010617">
    <property type="entry name" value="TMEM175-like"/>
</dbReference>
<dbReference type="PANTHER" id="PTHR31462">
    <property type="entry name" value="ENDOSOMAL/LYSOSOMAL POTASSIUM CHANNEL TMEM175"/>
    <property type="match status" value="1"/>
</dbReference>
<evidence type="ECO:0000256" key="1">
    <source>
        <dbReference type="ARBA" id="ARBA00004141"/>
    </source>
</evidence>
<evidence type="ECO:0008006" key="16">
    <source>
        <dbReference type="Google" id="ProtNLM"/>
    </source>
</evidence>
<keyword evidence="8 13" id="KW-1133">Transmembrane helix</keyword>
<evidence type="ECO:0000313" key="14">
    <source>
        <dbReference type="EMBL" id="OFW56346.1"/>
    </source>
</evidence>
<keyword evidence="9" id="KW-0406">Ion transport</keyword>
<reference evidence="14 15" key="1">
    <citation type="journal article" date="2016" name="Nat. Commun.">
        <title>Thousands of microbial genomes shed light on interconnected biogeochemical processes in an aquifer system.</title>
        <authorList>
            <person name="Anantharaman K."/>
            <person name="Brown C.T."/>
            <person name="Hug L.A."/>
            <person name="Sharon I."/>
            <person name="Castelle C.J."/>
            <person name="Probst A.J."/>
            <person name="Thomas B.C."/>
            <person name="Singh A."/>
            <person name="Wilkins M.J."/>
            <person name="Karaoz U."/>
            <person name="Brodie E.L."/>
            <person name="Williams K.H."/>
            <person name="Hubbard S.S."/>
            <person name="Banfield J.F."/>
        </authorList>
    </citation>
    <scope>NUCLEOTIDE SEQUENCE [LARGE SCALE GENOMIC DNA]</scope>
</reference>
<keyword evidence="10 13" id="KW-0472">Membrane</keyword>
<protein>
    <recommendedName>
        <fullName evidence="16">DUF1211 domain-containing protein</fullName>
    </recommendedName>
</protein>
<evidence type="ECO:0000313" key="15">
    <source>
        <dbReference type="Proteomes" id="UP000177876"/>
    </source>
</evidence>
<sequence length="237" mass="26948">MRVKIPQPEEGEQIVLRKYGRREDAARETIGVDRINAFSDGVFAVAITLLILTIDVPQVEGGELANTLRALWPKFEGFLISFAVIGGFWISYHLLFGYIERHKPLLLWINMLFLFFIVSLPFSTELMSVYGGRTLSVAFYDLNMIGASLSLCLLWWYASYRNKLVQEDLDPVVRRHILFNYLSMSAIFGAALALSFVKASISTFLYFLLIPNGILLERLKRRRIRAGAEAEEPSQSS</sequence>
<evidence type="ECO:0000256" key="13">
    <source>
        <dbReference type="SAM" id="Phobius"/>
    </source>
</evidence>
<feature type="transmembrane region" description="Helical" evidence="13">
    <location>
        <begin position="135"/>
        <end position="157"/>
    </location>
</feature>
<comment type="caution">
    <text evidence="14">The sequence shown here is derived from an EMBL/GenBank/DDBJ whole genome shotgun (WGS) entry which is preliminary data.</text>
</comment>
<evidence type="ECO:0000256" key="7">
    <source>
        <dbReference type="ARBA" id="ARBA00022958"/>
    </source>
</evidence>
<evidence type="ECO:0000256" key="3">
    <source>
        <dbReference type="ARBA" id="ARBA00022448"/>
    </source>
</evidence>
<dbReference type="Pfam" id="PF06736">
    <property type="entry name" value="TMEM175"/>
    <property type="match status" value="1"/>
</dbReference>
<name>A0A1F2WHM9_9ACTN</name>
<dbReference type="GO" id="GO:0005267">
    <property type="term" value="F:potassium channel activity"/>
    <property type="evidence" value="ECO:0007669"/>
    <property type="project" value="UniProtKB-KW"/>
</dbReference>
<keyword evidence="7" id="KW-0630">Potassium</keyword>
<feature type="transmembrane region" description="Helical" evidence="13">
    <location>
        <begin position="37"/>
        <end position="57"/>
    </location>
</feature>
<feature type="transmembrane region" description="Helical" evidence="13">
    <location>
        <begin position="105"/>
        <end position="123"/>
    </location>
</feature>